<evidence type="ECO:0000313" key="2">
    <source>
        <dbReference type="Proteomes" id="UP000693970"/>
    </source>
</evidence>
<reference evidence="1" key="2">
    <citation type="submission" date="2021-04" db="EMBL/GenBank/DDBJ databases">
        <authorList>
            <person name="Podell S."/>
        </authorList>
    </citation>
    <scope>NUCLEOTIDE SEQUENCE</scope>
    <source>
        <strain evidence="1">Hildebrandi</strain>
    </source>
</reference>
<organism evidence="1 2">
    <name type="scientific">Nitzschia inconspicua</name>
    <dbReference type="NCBI Taxonomy" id="303405"/>
    <lineage>
        <taxon>Eukaryota</taxon>
        <taxon>Sar</taxon>
        <taxon>Stramenopiles</taxon>
        <taxon>Ochrophyta</taxon>
        <taxon>Bacillariophyta</taxon>
        <taxon>Bacillariophyceae</taxon>
        <taxon>Bacillariophycidae</taxon>
        <taxon>Bacillariales</taxon>
        <taxon>Bacillariaceae</taxon>
        <taxon>Nitzschia</taxon>
    </lineage>
</organism>
<evidence type="ECO:0000313" key="1">
    <source>
        <dbReference type="EMBL" id="KAG7374490.1"/>
    </source>
</evidence>
<keyword evidence="2" id="KW-1185">Reference proteome</keyword>
<comment type="caution">
    <text evidence="1">The sequence shown here is derived from an EMBL/GenBank/DDBJ whole genome shotgun (WGS) entry which is preliminary data.</text>
</comment>
<dbReference type="AlphaFoldDB" id="A0A9K3M732"/>
<dbReference type="Proteomes" id="UP000693970">
    <property type="component" value="Unassembled WGS sequence"/>
</dbReference>
<name>A0A9K3M732_9STRA</name>
<gene>
    <name evidence="1" type="ORF">IV203_013585</name>
</gene>
<dbReference type="EMBL" id="JAGRRH010000001">
    <property type="protein sequence ID" value="KAG7374490.1"/>
    <property type="molecule type" value="Genomic_DNA"/>
</dbReference>
<protein>
    <submittedName>
        <fullName evidence="1">Uncharacterized protein</fullName>
    </submittedName>
</protein>
<sequence length="135" mass="14975">MGDRIGKTCAALHNCLLEADGLDDSWNSDWSGNLGELNEHNIPNALRTLFTLNIMSMVNYDTSGMGQGNHPQADEDDEAVAAHHGTVTRDETGAIIVRKMSKEELRRRLVHFDIAFKRKELCLPTASLGREPSIE</sequence>
<reference evidence="1" key="1">
    <citation type="journal article" date="2021" name="Sci. Rep.">
        <title>Diploid genomic architecture of Nitzschia inconspicua, an elite biomass production diatom.</title>
        <authorList>
            <person name="Oliver A."/>
            <person name="Podell S."/>
            <person name="Pinowska A."/>
            <person name="Traller J.C."/>
            <person name="Smith S.R."/>
            <person name="McClure R."/>
            <person name="Beliaev A."/>
            <person name="Bohutskyi P."/>
            <person name="Hill E.A."/>
            <person name="Rabines A."/>
            <person name="Zheng H."/>
            <person name="Allen L.Z."/>
            <person name="Kuo A."/>
            <person name="Grigoriev I.V."/>
            <person name="Allen A.E."/>
            <person name="Hazlebeck D."/>
            <person name="Allen E.E."/>
        </authorList>
    </citation>
    <scope>NUCLEOTIDE SEQUENCE</scope>
    <source>
        <strain evidence="1">Hildebrandi</strain>
    </source>
</reference>
<proteinExistence type="predicted"/>
<accession>A0A9K3M732</accession>